<feature type="transmembrane region" description="Helical" evidence="1">
    <location>
        <begin position="111"/>
        <end position="129"/>
    </location>
</feature>
<organism evidence="2 3">
    <name type="scientific">Pseudomonas aeruginosa (strain UCBPP-PA14)</name>
    <dbReference type="NCBI Taxonomy" id="208963"/>
    <lineage>
        <taxon>Bacteria</taxon>
        <taxon>Pseudomonadati</taxon>
        <taxon>Pseudomonadota</taxon>
        <taxon>Gammaproteobacteria</taxon>
        <taxon>Pseudomonadales</taxon>
        <taxon>Pseudomonadaceae</taxon>
        <taxon>Pseudomonas</taxon>
    </lineage>
</organism>
<feature type="transmembrane region" description="Helical" evidence="1">
    <location>
        <begin position="78"/>
        <end position="99"/>
    </location>
</feature>
<dbReference type="RefSeq" id="WP_003096751.1">
    <property type="nucleotide sequence ID" value="NC_008463.1"/>
</dbReference>
<dbReference type="AlphaFoldDB" id="A0A0H2ZJ99"/>
<proteinExistence type="predicted"/>
<accession>A0A0H2ZJ99</accession>
<reference evidence="2 3" key="1">
    <citation type="journal article" date="2006" name="Genome Biol.">
        <title>Genomic analysis reveals that Pseudomonas aeruginosa virulence is combinatorial.</title>
        <authorList>
            <person name="Lee D.G."/>
            <person name="Urbach J.M."/>
            <person name="Wu G."/>
            <person name="Liberati N.T."/>
            <person name="Feinbaum R.L."/>
            <person name="Miyata S."/>
            <person name="Diggins L.T."/>
            <person name="He J."/>
            <person name="Saucier M."/>
            <person name="Deziel E."/>
            <person name="Friedman L."/>
            <person name="Li L."/>
            <person name="Grills G."/>
            <person name="Montgomery K."/>
            <person name="Kucherlapati R."/>
            <person name="Rahme L.G."/>
            <person name="Ausubel F.M."/>
        </authorList>
    </citation>
    <scope>NUCLEOTIDE SEQUENCE [LARGE SCALE GENOMIC DNA]</scope>
    <source>
        <strain evidence="2 3">UCBPP-PA14</strain>
    </source>
</reference>
<dbReference type="EMBL" id="CP000438">
    <property type="protein sequence ID" value="ABJ14785.1"/>
    <property type="molecule type" value="Genomic_DNA"/>
</dbReference>
<keyword evidence="1" id="KW-1133">Transmembrane helix</keyword>
<name>A0A0H2ZJ99_PSEAB</name>
<keyword evidence="1" id="KW-0472">Membrane</keyword>
<dbReference type="HOGENOM" id="CLU_1414088_0_0_6"/>
<dbReference type="BioCyc" id="PAER208963:G1G74-6002-MONOMER"/>
<evidence type="ECO:0000313" key="3">
    <source>
        <dbReference type="Proteomes" id="UP000000653"/>
    </source>
</evidence>
<evidence type="ECO:0000313" key="2">
    <source>
        <dbReference type="EMBL" id="ABJ14785.1"/>
    </source>
</evidence>
<evidence type="ECO:0000256" key="1">
    <source>
        <dbReference type="SAM" id="Phobius"/>
    </source>
</evidence>
<feature type="transmembrane region" description="Helical" evidence="1">
    <location>
        <begin position="158"/>
        <end position="176"/>
    </location>
</feature>
<sequence length="189" mass="21032">MALSTHLSNHKLYLLGMLCAILAWGMACIELGANTHLWFSGLSEQGYLQAWSDEMPRLASDGFVLSWSSRALLMLLDYLPTLLSAFGLALTGLFFRRLAKGERWSQRNARTLVHIGLLSFLALLLQPFINTLQGLVLSLDLPDGERVLSVSIGLTSEAAYEFLKAIFLCSFGLMMSEARKLDEEVRAFI</sequence>
<gene>
    <name evidence="2" type="ordered locus">PA14_71320</name>
</gene>
<evidence type="ECO:0008006" key="4">
    <source>
        <dbReference type="Google" id="ProtNLM"/>
    </source>
</evidence>
<dbReference type="Proteomes" id="UP000000653">
    <property type="component" value="Chromosome"/>
</dbReference>
<feature type="transmembrane region" description="Helical" evidence="1">
    <location>
        <begin position="12"/>
        <end position="33"/>
    </location>
</feature>
<keyword evidence="1" id="KW-0812">Transmembrane</keyword>
<protein>
    <recommendedName>
        <fullName evidence="4">DUF2975 domain-containing protein</fullName>
    </recommendedName>
</protein>
<dbReference type="KEGG" id="pau:PA14_71320"/>